<evidence type="ECO:0000313" key="1">
    <source>
        <dbReference type="EMBL" id="RAK72059.1"/>
    </source>
</evidence>
<dbReference type="AlphaFoldDB" id="A0A8G1RFR5"/>
<dbReference type="Proteomes" id="UP000249789">
    <property type="component" value="Unassembled WGS sequence"/>
</dbReference>
<name>A0A8G1RFR5_9EURO</name>
<dbReference type="GeneID" id="63857702"/>
<proteinExistence type="predicted"/>
<dbReference type="VEuPathDB" id="FungiDB:BO72DRAFT_292884"/>
<gene>
    <name evidence="1" type="ORF">BO72DRAFT_292884</name>
</gene>
<dbReference type="RefSeq" id="XP_040796071.1">
    <property type="nucleotide sequence ID" value="XM_040940369.1"/>
</dbReference>
<sequence>MTRLLWIASRISRCHTAFLLTLSPNITPHSSSFFFSYFWLQCVHFLGLSVNNNIIWSIIPTPVPLPPPSNGCVIVIIGIVSCPHSMAHGEGALLGWSVTAPSLSPKASLPASLIPRVRRPWKGIEAGCTVPISQMPVAQSSR</sequence>
<protein>
    <submittedName>
        <fullName evidence="1">Uncharacterized protein</fullName>
    </submittedName>
</protein>
<organism evidence="1 2">
    <name type="scientific">Aspergillus fijiensis CBS 313.89</name>
    <dbReference type="NCBI Taxonomy" id="1448319"/>
    <lineage>
        <taxon>Eukaryota</taxon>
        <taxon>Fungi</taxon>
        <taxon>Dikarya</taxon>
        <taxon>Ascomycota</taxon>
        <taxon>Pezizomycotina</taxon>
        <taxon>Eurotiomycetes</taxon>
        <taxon>Eurotiomycetidae</taxon>
        <taxon>Eurotiales</taxon>
        <taxon>Aspergillaceae</taxon>
        <taxon>Aspergillus</taxon>
    </lineage>
</organism>
<accession>A0A8G1RFR5</accession>
<dbReference type="EMBL" id="KZ824703">
    <property type="protein sequence ID" value="RAK72059.1"/>
    <property type="molecule type" value="Genomic_DNA"/>
</dbReference>
<evidence type="ECO:0000313" key="2">
    <source>
        <dbReference type="Proteomes" id="UP000249789"/>
    </source>
</evidence>
<keyword evidence="2" id="KW-1185">Reference proteome</keyword>
<reference evidence="1 2" key="1">
    <citation type="submission" date="2018-02" db="EMBL/GenBank/DDBJ databases">
        <title>The genomes of Aspergillus section Nigri reveals drivers in fungal speciation.</title>
        <authorList>
            <consortium name="DOE Joint Genome Institute"/>
            <person name="Vesth T.C."/>
            <person name="Nybo J."/>
            <person name="Theobald S."/>
            <person name="Brandl J."/>
            <person name="Frisvad J.C."/>
            <person name="Nielsen K.F."/>
            <person name="Lyhne E.K."/>
            <person name="Kogle M.E."/>
            <person name="Kuo A."/>
            <person name="Riley R."/>
            <person name="Clum A."/>
            <person name="Nolan M."/>
            <person name="Lipzen A."/>
            <person name="Salamov A."/>
            <person name="Henrissat B."/>
            <person name="Wiebenga A."/>
            <person name="De vries R.P."/>
            <person name="Grigoriev I.V."/>
            <person name="Mortensen U.H."/>
            <person name="Andersen M.R."/>
            <person name="Baker S.E."/>
        </authorList>
    </citation>
    <scope>NUCLEOTIDE SEQUENCE [LARGE SCALE GENOMIC DNA]</scope>
    <source>
        <strain evidence="1 2">CBS 313.89</strain>
    </source>
</reference>